<name>A0A915PWU9_9BILA</name>
<evidence type="ECO:0000313" key="2">
    <source>
        <dbReference type="Proteomes" id="UP000887581"/>
    </source>
</evidence>
<evidence type="ECO:0000313" key="3">
    <source>
        <dbReference type="WBParaSite" id="sdigi.contig4.g578.t1"/>
    </source>
</evidence>
<proteinExistence type="predicted"/>
<dbReference type="Proteomes" id="UP000887581">
    <property type="component" value="Unplaced"/>
</dbReference>
<accession>A0A915PWU9</accession>
<evidence type="ECO:0000256" key="1">
    <source>
        <dbReference type="SAM" id="MobiDB-lite"/>
    </source>
</evidence>
<keyword evidence="2" id="KW-1185">Reference proteome</keyword>
<reference evidence="3" key="1">
    <citation type="submission" date="2022-11" db="UniProtKB">
        <authorList>
            <consortium name="WormBaseParasite"/>
        </authorList>
    </citation>
    <scope>IDENTIFICATION</scope>
</reference>
<protein>
    <submittedName>
        <fullName evidence="3">Uncharacterized protein</fullName>
    </submittedName>
</protein>
<feature type="compositionally biased region" description="Basic and acidic residues" evidence="1">
    <location>
        <begin position="59"/>
        <end position="76"/>
    </location>
</feature>
<sequence length="76" mass="8401">MEIIRKRSFKVDGSKGHASKKKVKDIAGNSIKPLSSRQQTSKKHCFNISAEPEQSTGTESKKSSSVEPKHNAECRT</sequence>
<dbReference type="WBParaSite" id="sdigi.contig4.g578.t1">
    <property type="protein sequence ID" value="sdigi.contig4.g578.t1"/>
    <property type="gene ID" value="sdigi.contig4.g578"/>
</dbReference>
<organism evidence="2 3">
    <name type="scientific">Setaria digitata</name>
    <dbReference type="NCBI Taxonomy" id="48799"/>
    <lineage>
        <taxon>Eukaryota</taxon>
        <taxon>Metazoa</taxon>
        <taxon>Ecdysozoa</taxon>
        <taxon>Nematoda</taxon>
        <taxon>Chromadorea</taxon>
        <taxon>Rhabditida</taxon>
        <taxon>Spirurina</taxon>
        <taxon>Spiruromorpha</taxon>
        <taxon>Filarioidea</taxon>
        <taxon>Setariidae</taxon>
        <taxon>Setaria</taxon>
    </lineage>
</organism>
<feature type="region of interest" description="Disordered" evidence="1">
    <location>
        <begin position="1"/>
        <end position="76"/>
    </location>
</feature>
<dbReference type="AlphaFoldDB" id="A0A915PWU9"/>